<name>A0A8J9YB52_9NEOP</name>
<dbReference type="Proteomes" id="UP000838878">
    <property type="component" value="Chromosome 4"/>
</dbReference>
<keyword evidence="3" id="KW-1185">Reference proteome</keyword>
<evidence type="ECO:0000313" key="3">
    <source>
        <dbReference type="Proteomes" id="UP000838878"/>
    </source>
</evidence>
<reference evidence="2" key="1">
    <citation type="submission" date="2021-12" db="EMBL/GenBank/DDBJ databases">
        <authorList>
            <person name="Martin H S."/>
        </authorList>
    </citation>
    <scope>NUCLEOTIDE SEQUENCE</scope>
</reference>
<sequence length="117" mass="13224">MCPENISNENFTQVSLQNTQQQKEIVNCESLDKNETLIPVDNKDKNKISRHLESCPPVKLNTPNVSRMSRKSMEAPVIELCSKESLKQDKSPVKVQAGTPKLTRSGRMVKPPHRLDL</sequence>
<dbReference type="EMBL" id="OV170224">
    <property type="protein sequence ID" value="CAH0724199.1"/>
    <property type="molecule type" value="Genomic_DNA"/>
</dbReference>
<feature type="non-terminal residue" evidence="2">
    <location>
        <position position="117"/>
    </location>
</feature>
<protein>
    <submittedName>
        <fullName evidence="2">Uncharacterized protein</fullName>
    </submittedName>
</protein>
<dbReference type="AlphaFoldDB" id="A0A8J9YB52"/>
<accession>A0A8J9YB52</accession>
<proteinExistence type="predicted"/>
<gene>
    <name evidence="2" type="ORF">BINO364_LOCUS9942</name>
</gene>
<organism evidence="2 3">
    <name type="scientific">Brenthis ino</name>
    <name type="common">lesser marbled fritillary</name>
    <dbReference type="NCBI Taxonomy" id="405034"/>
    <lineage>
        <taxon>Eukaryota</taxon>
        <taxon>Metazoa</taxon>
        <taxon>Ecdysozoa</taxon>
        <taxon>Arthropoda</taxon>
        <taxon>Hexapoda</taxon>
        <taxon>Insecta</taxon>
        <taxon>Pterygota</taxon>
        <taxon>Neoptera</taxon>
        <taxon>Endopterygota</taxon>
        <taxon>Lepidoptera</taxon>
        <taxon>Glossata</taxon>
        <taxon>Ditrysia</taxon>
        <taxon>Papilionoidea</taxon>
        <taxon>Nymphalidae</taxon>
        <taxon>Heliconiinae</taxon>
        <taxon>Argynnini</taxon>
        <taxon>Brenthis</taxon>
    </lineage>
</organism>
<feature type="region of interest" description="Disordered" evidence="1">
    <location>
        <begin position="88"/>
        <end position="117"/>
    </location>
</feature>
<evidence type="ECO:0000256" key="1">
    <source>
        <dbReference type="SAM" id="MobiDB-lite"/>
    </source>
</evidence>
<evidence type="ECO:0000313" key="2">
    <source>
        <dbReference type="EMBL" id="CAH0724199.1"/>
    </source>
</evidence>